<feature type="region of interest" description="Disordered" evidence="1">
    <location>
        <begin position="848"/>
        <end position="881"/>
    </location>
</feature>
<evidence type="ECO:0000313" key="4">
    <source>
        <dbReference type="Proteomes" id="UP001152607"/>
    </source>
</evidence>
<feature type="region of interest" description="Disordered" evidence="1">
    <location>
        <begin position="612"/>
        <end position="644"/>
    </location>
</feature>
<dbReference type="Pfam" id="PF26013">
    <property type="entry name" value="DUF8004"/>
    <property type="match status" value="1"/>
</dbReference>
<dbReference type="AlphaFoldDB" id="A0A9W4UFT4"/>
<feature type="region of interest" description="Disordered" evidence="1">
    <location>
        <begin position="793"/>
        <end position="822"/>
    </location>
</feature>
<feature type="compositionally biased region" description="Low complexity" evidence="1">
    <location>
        <begin position="990"/>
        <end position="1005"/>
    </location>
</feature>
<evidence type="ECO:0000256" key="1">
    <source>
        <dbReference type="SAM" id="MobiDB-lite"/>
    </source>
</evidence>
<organism evidence="3 4">
    <name type="scientific">Periconia digitata</name>
    <dbReference type="NCBI Taxonomy" id="1303443"/>
    <lineage>
        <taxon>Eukaryota</taxon>
        <taxon>Fungi</taxon>
        <taxon>Dikarya</taxon>
        <taxon>Ascomycota</taxon>
        <taxon>Pezizomycotina</taxon>
        <taxon>Dothideomycetes</taxon>
        <taxon>Pleosporomycetidae</taxon>
        <taxon>Pleosporales</taxon>
        <taxon>Massarineae</taxon>
        <taxon>Periconiaceae</taxon>
        <taxon>Periconia</taxon>
    </lineage>
</organism>
<feature type="compositionally biased region" description="Polar residues" evidence="1">
    <location>
        <begin position="612"/>
        <end position="625"/>
    </location>
</feature>
<reference evidence="3" key="1">
    <citation type="submission" date="2023-01" db="EMBL/GenBank/DDBJ databases">
        <authorList>
            <person name="Van Ghelder C."/>
            <person name="Rancurel C."/>
        </authorList>
    </citation>
    <scope>NUCLEOTIDE SEQUENCE</scope>
    <source>
        <strain evidence="3">CNCM I-4278</strain>
    </source>
</reference>
<feature type="region of interest" description="Disordered" evidence="1">
    <location>
        <begin position="1"/>
        <end position="72"/>
    </location>
</feature>
<keyword evidence="4" id="KW-1185">Reference proteome</keyword>
<dbReference type="Proteomes" id="UP001152607">
    <property type="component" value="Unassembled WGS sequence"/>
</dbReference>
<feature type="region of interest" description="Disordered" evidence="1">
    <location>
        <begin position="973"/>
        <end position="1079"/>
    </location>
</feature>
<proteinExistence type="predicted"/>
<dbReference type="OrthoDB" id="4114825at2759"/>
<feature type="region of interest" description="Disordered" evidence="1">
    <location>
        <begin position="95"/>
        <end position="117"/>
    </location>
</feature>
<evidence type="ECO:0000259" key="2">
    <source>
        <dbReference type="Pfam" id="PF26013"/>
    </source>
</evidence>
<feature type="compositionally biased region" description="Low complexity" evidence="1">
    <location>
        <begin position="804"/>
        <end position="822"/>
    </location>
</feature>
<sequence length="1079" mass="119319">MSSGLPGSRADRRLRSSSEGPGHRSSLQSHCAAPFDHAAFTPTPTISKPGQTLGPPTPTSCSITRTHQQPSQSLVHQRIAALECLNGSPIKIPSRSQSFSAAPSTVTMPQRPSSCSIASQAPLRPVKVQRWDGKARTVSDWDGLRRDSDLWFENGNCLVHLYARGQSRRGASFCVPFKTLTRSRCRPLFDSYFPHIAEPLGSDVKNQTRIPGSRDKDKPFSPKIELYIPAPASATKEEAFEWHLTTRNFFAYIFSKPLVGKHLGRALVNLEERISRFCSHDDSRSKFLSYAERQGYRDYVDCPDYALAMLYYGEHYKLRSIWIDAFAHCVGMNESLPMSPEYMLISSLTKALIVRAYLEMDIHLGRATAAVREFLMDDVSPTHLGLSEGALAHIDRFRSFLQGFYIEKFGYWPPPKGVNFPKVMFQSMYHDFKNLYDYLVDPESTADFSSQKPASGGICVLQNIESFDKRHKFPSLPHPLPLLPKEVNPKNFAGSPNPFRAFSPGPKHNKSDLYMTTHAALTAATNRENVTVTSSSLVQEYQRFEKQWAHVHREEKISTADARKARWILIYGTLQYLVSTLRAPKEVRDTRSPKYPLCCLVVEQSPWQLGSKALTSPKSASVNTRKPSRSRRSETVQHPVESIADIQPDCHREQYFTHTNTDPPSRRVSVDIPAPLKISQLARNTSLRSIKRLSFSGSRNSVHLKSPPHHEIMVRGYGNGLNETTTSLPLPSTSQSSSQRTSMILSNVPDSFTIGPNRNGSYKSSNLPHLALDCNTADDTHKAPVPVEQTYDFSHRSSPKIGHSVSSSSNSTGSSDSPLWSDGASASSSDLSIYSQADVYALPHELSTCPSKNDQQYKTSHSAADTLSGKATQKVSSDSSRTPITYGEFSFGFDTTDPAISSSQRTPYAAARERRPIGLALTAPATPISKTKTSSPIKSMSSNESLRSLSAESLYSITQECMRVAAAVEAMPPLRADPSPSTHSRPDIPRPSCSIPTRTTRSSSTQGVKNENVLTRLAGSPSLAKKPSSSSKTSVSKTRNASVVKSVPYSGAKDGGKPANTKEKESPFKLLRMRSFWRR</sequence>
<evidence type="ECO:0000313" key="3">
    <source>
        <dbReference type="EMBL" id="CAI6335663.1"/>
    </source>
</evidence>
<dbReference type="PANTHER" id="PTHR39601:SF1">
    <property type="entry name" value="CHORIOGENIN HMINOR"/>
    <property type="match status" value="1"/>
</dbReference>
<name>A0A9W4UFT4_9PLEO</name>
<gene>
    <name evidence="3" type="ORF">PDIGIT_LOCUS8748</name>
</gene>
<dbReference type="PANTHER" id="PTHR39601">
    <property type="entry name" value="CHORIOGENIN HMINOR"/>
    <property type="match status" value="1"/>
</dbReference>
<accession>A0A9W4UFT4</accession>
<protein>
    <recommendedName>
        <fullName evidence="2">DUF8004 domain-containing protein</fullName>
    </recommendedName>
</protein>
<dbReference type="InterPro" id="IPR058317">
    <property type="entry name" value="DUF8004"/>
</dbReference>
<feature type="region of interest" description="Disordered" evidence="1">
    <location>
        <begin position="896"/>
        <end position="915"/>
    </location>
</feature>
<feature type="domain" description="DUF8004" evidence="2">
    <location>
        <begin position="285"/>
        <end position="375"/>
    </location>
</feature>
<feature type="compositionally biased region" description="Basic and acidic residues" evidence="1">
    <location>
        <begin position="1054"/>
        <end position="1067"/>
    </location>
</feature>
<feature type="compositionally biased region" description="Low complexity" evidence="1">
    <location>
        <begin position="1020"/>
        <end position="1038"/>
    </location>
</feature>
<dbReference type="EMBL" id="CAOQHR010000006">
    <property type="protein sequence ID" value="CAI6335663.1"/>
    <property type="molecule type" value="Genomic_DNA"/>
</dbReference>
<comment type="caution">
    <text evidence="3">The sequence shown here is derived from an EMBL/GenBank/DDBJ whole genome shotgun (WGS) entry which is preliminary data.</text>
</comment>
<feature type="compositionally biased region" description="Polar residues" evidence="1">
    <location>
        <begin position="59"/>
        <end position="72"/>
    </location>
</feature>